<evidence type="ECO:0000313" key="10">
    <source>
        <dbReference type="Proteomes" id="UP001148614"/>
    </source>
</evidence>
<keyword evidence="2 7" id="KW-0812">Transmembrane</keyword>
<evidence type="ECO:0000256" key="2">
    <source>
        <dbReference type="ARBA" id="ARBA00022692"/>
    </source>
</evidence>
<evidence type="ECO:0000256" key="3">
    <source>
        <dbReference type="ARBA" id="ARBA00022989"/>
    </source>
</evidence>
<evidence type="ECO:0000256" key="4">
    <source>
        <dbReference type="ARBA" id="ARBA00023136"/>
    </source>
</evidence>
<dbReference type="VEuPathDB" id="FungiDB:F4678DRAFT_414954"/>
<feature type="transmembrane region" description="Helical" evidence="7">
    <location>
        <begin position="175"/>
        <end position="195"/>
    </location>
</feature>
<evidence type="ECO:0000256" key="1">
    <source>
        <dbReference type="ARBA" id="ARBA00004141"/>
    </source>
</evidence>
<feature type="transmembrane region" description="Helical" evidence="7">
    <location>
        <begin position="207"/>
        <end position="229"/>
    </location>
</feature>
<reference evidence="9" key="1">
    <citation type="submission" date="2022-07" db="EMBL/GenBank/DDBJ databases">
        <title>Genome Sequence of Xylaria arbuscula.</title>
        <authorList>
            <person name="Buettner E."/>
        </authorList>
    </citation>
    <scope>NUCLEOTIDE SEQUENCE</scope>
    <source>
        <strain evidence="9">VT107</strain>
    </source>
</reference>
<feature type="compositionally biased region" description="Acidic residues" evidence="6">
    <location>
        <begin position="354"/>
        <end position="364"/>
    </location>
</feature>
<dbReference type="PANTHER" id="PTHR33048:SF152">
    <property type="entry name" value="INTEGRAL MEMBRANE PROTEIN"/>
    <property type="match status" value="1"/>
</dbReference>
<evidence type="ECO:0000259" key="8">
    <source>
        <dbReference type="Pfam" id="PF20684"/>
    </source>
</evidence>
<dbReference type="GO" id="GO:0016020">
    <property type="term" value="C:membrane"/>
    <property type="evidence" value="ECO:0007669"/>
    <property type="project" value="UniProtKB-SubCell"/>
</dbReference>
<comment type="subcellular location">
    <subcellularLocation>
        <location evidence="1">Membrane</location>
        <topology evidence="1">Multi-pass membrane protein</topology>
    </subcellularLocation>
</comment>
<dbReference type="EMBL" id="JANPWZ010001350">
    <property type="protein sequence ID" value="KAJ3566504.1"/>
    <property type="molecule type" value="Genomic_DNA"/>
</dbReference>
<comment type="caution">
    <text evidence="9">The sequence shown here is derived from an EMBL/GenBank/DDBJ whole genome shotgun (WGS) entry which is preliminary data.</text>
</comment>
<organism evidence="9 10">
    <name type="scientific">Xylaria arbuscula</name>
    <dbReference type="NCBI Taxonomy" id="114810"/>
    <lineage>
        <taxon>Eukaryota</taxon>
        <taxon>Fungi</taxon>
        <taxon>Dikarya</taxon>
        <taxon>Ascomycota</taxon>
        <taxon>Pezizomycotina</taxon>
        <taxon>Sordariomycetes</taxon>
        <taxon>Xylariomycetidae</taxon>
        <taxon>Xylariales</taxon>
        <taxon>Xylariaceae</taxon>
        <taxon>Xylaria</taxon>
    </lineage>
</organism>
<feature type="transmembrane region" description="Helical" evidence="7">
    <location>
        <begin position="127"/>
        <end position="146"/>
    </location>
</feature>
<evidence type="ECO:0000256" key="5">
    <source>
        <dbReference type="ARBA" id="ARBA00038359"/>
    </source>
</evidence>
<keyword evidence="4 7" id="KW-0472">Membrane</keyword>
<evidence type="ECO:0000256" key="6">
    <source>
        <dbReference type="SAM" id="MobiDB-lite"/>
    </source>
</evidence>
<feature type="region of interest" description="Disordered" evidence="6">
    <location>
        <begin position="345"/>
        <end position="364"/>
    </location>
</feature>
<dbReference type="AlphaFoldDB" id="A0A9W8NAL7"/>
<dbReference type="InterPro" id="IPR049326">
    <property type="entry name" value="Rhodopsin_dom_fungi"/>
</dbReference>
<protein>
    <recommendedName>
        <fullName evidence="8">Rhodopsin domain-containing protein</fullName>
    </recommendedName>
</protein>
<dbReference type="InterPro" id="IPR052337">
    <property type="entry name" value="SAT4-like"/>
</dbReference>
<name>A0A9W8NAL7_9PEZI</name>
<sequence>MAVAPTVIEGRVEYAFGTFIFILRWLIRWRLVGIRGWAMDDWFSVFAWIISTIYFILIEELSVYGAAVGFTQEMREALTPEMVQSFEYGSKILFALFGLLITLQWSLKGVLVSFFLRLTRQTKIHKYVLGVAGISVASYVAAIITWPTHCLPIRRAWQILPDPGFECSLNITTNIVLAVGSALVDALLLVVPIMIVKDTRITLFQKVLIVFLLSTGVFVMGITITRCILSVDPGADRVAQNSAWGNREILVTIFAVNVPIVHVLFKSETWKKMWGGTRTYVQTTDRDGDTGMSGRGTKGSKSSKMEIYKMTDIHMDNHESKTKLVHGNGVPGAFLNSDATKHSSNVLADKRDDSGEECDNNVSV</sequence>
<evidence type="ECO:0000313" key="9">
    <source>
        <dbReference type="EMBL" id="KAJ3566504.1"/>
    </source>
</evidence>
<dbReference type="Proteomes" id="UP001148614">
    <property type="component" value="Unassembled WGS sequence"/>
</dbReference>
<feature type="domain" description="Rhodopsin" evidence="8">
    <location>
        <begin position="29"/>
        <end position="266"/>
    </location>
</feature>
<comment type="similarity">
    <text evidence="5">Belongs to the SAT4 family.</text>
</comment>
<keyword evidence="3 7" id="KW-1133">Transmembrane helix</keyword>
<accession>A0A9W8NAL7</accession>
<gene>
    <name evidence="9" type="ORF">NPX13_g7102</name>
</gene>
<evidence type="ECO:0000256" key="7">
    <source>
        <dbReference type="SAM" id="Phobius"/>
    </source>
</evidence>
<feature type="transmembrane region" description="Helical" evidence="7">
    <location>
        <begin position="43"/>
        <end position="72"/>
    </location>
</feature>
<feature type="transmembrane region" description="Helical" evidence="7">
    <location>
        <begin position="12"/>
        <end position="31"/>
    </location>
</feature>
<feature type="transmembrane region" description="Helical" evidence="7">
    <location>
        <begin position="92"/>
        <end position="115"/>
    </location>
</feature>
<proteinExistence type="inferred from homology"/>
<feature type="transmembrane region" description="Helical" evidence="7">
    <location>
        <begin position="249"/>
        <end position="265"/>
    </location>
</feature>
<dbReference type="Pfam" id="PF20684">
    <property type="entry name" value="Fung_rhodopsin"/>
    <property type="match status" value="1"/>
</dbReference>
<keyword evidence="10" id="KW-1185">Reference proteome</keyword>
<dbReference type="PANTHER" id="PTHR33048">
    <property type="entry name" value="PTH11-LIKE INTEGRAL MEMBRANE PROTEIN (AFU_ORTHOLOGUE AFUA_5G11245)"/>
    <property type="match status" value="1"/>
</dbReference>